<evidence type="ECO:0000256" key="1">
    <source>
        <dbReference type="SAM" id="SignalP"/>
    </source>
</evidence>
<dbReference type="AlphaFoldDB" id="A0A6J4K2Q8"/>
<gene>
    <name evidence="4" type="ORF">AVDCRST_MAG56-5821</name>
</gene>
<sequence length="652" mass="74793">MTSRFLRSFPFSLLAFLFLTAAPVHLLAQSAPVRWGKVTPEEIKLTHCAFDSTATAVVLADYGQIKLGYGNVLIERHRRIKILDRKGLNLANISIPYYIKNDLEKVTSVQAQTLNVDAKGKVTETEVPGKQMFDVDASENWREKRFTFTNVEAGSILEYRYTTVSENYFFLDAWLFQSEIPTLHSELRAFIPEGLDYRVLMQGRKLIAKYPQASVSQWSLDNVPALREESHVANHYDYAEKIRFQLAGYKRASSSLPGAGLEYVTTMTSWEKLAKELLDDERITRYLNRRGMAKDVLATLYAPADPELVRVQKIYNHVSHSLQWDGTHHLLTEQNLTALLDKKQGNSAEINLYLTLLLREAGIQANPVVLSTRQHGKVHVTYPLLSQFNHLIACAQVDGKELLLDATDRMRPYQLLADEDLNENAFLLDKDKPRWVPTKTNCPTRQTTSVEVDLNDPAKPLYRFSVRYEGYLALDKRLQFAKKGNKALANEVISHENQDFKLINAKVEHAEDPDEALLATLSYQPEGTGQASPSMVYFNPVLLNEFTENPFKQEQRFLPVELDYPQTRTYILNLKVPAGYQVQEMPKSVLMKFPGELAEFRYQVNRQNDLIQLLTTVNFKSSVIPSEYYDHLREFYDQIISKYREAIVFKKQ</sequence>
<feature type="chain" id="PRO_5026667277" description="DUF3857 domain-containing protein" evidence="1">
    <location>
        <begin position="22"/>
        <end position="652"/>
    </location>
</feature>
<accession>A0A6J4K2Q8</accession>
<name>A0A6J4K2Q8_9SPHI</name>
<proteinExistence type="predicted"/>
<dbReference type="Gene3D" id="2.60.120.1130">
    <property type="match status" value="1"/>
</dbReference>
<dbReference type="Gene3D" id="3.10.620.30">
    <property type="match status" value="1"/>
</dbReference>
<evidence type="ECO:0008006" key="5">
    <source>
        <dbReference type="Google" id="ProtNLM"/>
    </source>
</evidence>
<dbReference type="InterPro" id="IPR002931">
    <property type="entry name" value="Transglutaminase-like"/>
</dbReference>
<feature type="domain" description="DUF3857" evidence="3">
    <location>
        <begin position="72"/>
        <end position="225"/>
    </location>
</feature>
<feature type="signal peptide" evidence="1">
    <location>
        <begin position="1"/>
        <end position="21"/>
    </location>
</feature>
<protein>
    <recommendedName>
        <fullName evidence="5">DUF3857 domain-containing protein</fullName>
    </recommendedName>
</protein>
<dbReference type="Pfam" id="PF01841">
    <property type="entry name" value="Transglut_core"/>
    <property type="match status" value="1"/>
</dbReference>
<evidence type="ECO:0000259" key="3">
    <source>
        <dbReference type="Pfam" id="PF12969"/>
    </source>
</evidence>
<keyword evidence="1" id="KW-0732">Signal</keyword>
<evidence type="ECO:0000313" key="4">
    <source>
        <dbReference type="EMBL" id="CAA9294278.1"/>
    </source>
</evidence>
<feature type="domain" description="Transglutaminase-like" evidence="2">
    <location>
        <begin position="300"/>
        <end position="377"/>
    </location>
</feature>
<reference evidence="4" key="1">
    <citation type="submission" date="2020-02" db="EMBL/GenBank/DDBJ databases">
        <authorList>
            <person name="Meier V. D."/>
        </authorList>
    </citation>
    <scope>NUCLEOTIDE SEQUENCE</scope>
    <source>
        <strain evidence="4">AVDCRST_MAG56</strain>
    </source>
</reference>
<dbReference type="Pfam" id="PF12969">
    <property type="entry name" value="DUF3857"/>
    <property type="match status" value="1"/>
</dbReference>
<dbReference type="EMBL" id="CADCTQ010000405">
    <property type="protein sequence ID" value="CAA9294278.1"/>
    <property type="molecule type" value="Genomic_DNA"/>
</dbReference>
<evidence type="ECO:0000259" key="2">
    <source>
        <dbReference type="Pfam" id="PF01841"/>
    </source>
</evidence>
<dbReference type="Gene3D" id="2.60.40.3140">
    <property type="match status" value="1"/>
</dbReference>
<dbReference type="InterPro" id="IPR024618">
    <property type="entry name" value="DUF3857"/>
</dbReference>
<organism evidence="4">
    <name type="scientific">uncultured Cytophagales bacterium</name>
    <dbReference type="NCBI Taxonomy" id="158755"/>
    <lineage>
        <taxon>Bacteria</taxon>
        <taxon>Pseudomonadati</taxon>
        <taxon>Bacteroidota</taxon>
        <taxon>Sphingobacteriia</taxon>
        <taxon>Sphingobacteriales</taxon>
        <taxon>environmental samples</taxon>
    </lineage>
</organism>